<accession>A0ACC2RUK8</accession>
<dbReference type="EMBL" id="QTSX02006491">
    <property type="protein sequence ID" value="KAJ9053749.1"/>
    <property type="molecule type" value="Genomic_DNA"/>
</dbReference>
<dbReference type="Proteomes" id="UP001165960">
    <property type="component" value="Unassembled WGS sequence"/>
</dbReference>
<comment type="caution">
    <text evidence="1">The sequence shown here is derived from an EMBL/GenBank/DDBJ whole genome shotgun (WGS) entry which is preliminary data.</text>
</comment>
<evidence type="ECO:0000313" key="1">
    <source>
        <dbReference type="EMBL" id="KAJ9053749.1"/>
    </source>
</evidence>
<keyword evidence="2" id="KW-1185">Reference proteome</keyword>
<proteinExistence type="predicted"/>
<evidence type="ECO:0000313" key="2">
    <source>
        <dbReference type="Proteomes" id="UP001165960"/>
    </source>
</evidence>
<name>A0ACC2RUK8_9FUNG</name>
<sequence length="419" mass="46901">MKLKLQKIRKQSELLRGLAAELISNIDDIAEEYASVLNEVQKLRKYKQRIMKSLSIGLNDDMESDDTEQGEDSYPRALANGAKRPAFRIEDSSQRLKRAANIPKQAALIISSEPSTVGNKLVNSLDRVKSFKKISKSSFQVLPIRIVFPTKNSLNVVLATEARCSTFSDSVSLIFDEKVQPKSVCALLTRNAPVYLAVSPAEFAILGNERLKHEFDNWSGPKGSIDVVTELVAFVFRAWQDNHWYEFSEEVTRCGARSRVLRLKFYGSLLVRDATEASNNLDRLLPLNLYLTGLSSMDQSGDLEGAFHKAINAIEAAEELFKDMLNDQTLSKLLAFWSLSLVALFGRNLSPARMVGAQWPSEIIPLSQATELTPKVHDSVLFAIQYLLAIRKELVKDSRYRSSAPEVETVKSPSSQNEI</sequence>
<protein>
    <submittedName>
        <fullName evidence="1">Uncharacterized protein</fullName>
    </submittedName>
</protein>
<gene>
    <name evidence="1" type="ORF">DSO57_1021142</name>
</gene>
<organism evidence="1 2">
    <name type="scientific">Entomophthora muscae</name>
    <dbReference type="NCBI Taxonomy" id="34485"/>
    <lineage>
        <taxon>Eukaryota</taxon>
        <taxon>Fungi</taxon>
        <taxon>Fungi incertae sedis</taxon>
        <taxon>Zoopagomycota</taxon>
        <taxon>Entomophthoromycotina</taxon>
        <taxon>Entomophthoromycetes</taxon>
        <taxon>Entomophthorales</taxon>
        <taxon>Entomophthoraceae</taxon>
        <taxon>Entomophthora</taxon>
    </lineage>
</organism>
<reference evidence="1" key="1">
    <citation type="submission" date="2022-04" db="EMBL/GenBank/DDBJ databases">
        <title>Genome of the entomopathogenic fungus Entomophthora muscae.</title>
        <authorList>
            <person name="Elya C."/>
            <person name="Lovett B.R."/>
            <person name="Lee E."/>
            <person name="Macias A.M."/>
            <person name="Hajek A.E."/>
            <person name="De Bivort B.L."/>
            <person name="Kasson M.T."/>
            <person name="De Fine Licht H.H."/>
            <person name="Stajich J.E."/>
        </authorList>
    </citation>
    <scope>NUCLEOTIDE SEQUENCE</scope>
    <source>
        <strain evidence="1">Berkeley</strain>
    </source>
</reference>